<dbReference type="AlphaFoldDB" id="A0A382NVA8"/>
<accession>A0A382NVA8</accession>
<dbReference type="EMBL" id="UINC01102215">
    <property type="protein sequence ID" value="SVC63662.1"/>
    <property type="molecule type" value="Genomic_DNA"/>
</dbReference>
<feature type="non-terminal residue" evidence="1">
    <location>
        <position position="1"/>
    </location>
</feature>
<protein>
    <submittedName>
        <fullName evidence="1">Uncharacterized protein</fullName>
    </submittedName>
</protein>
<proteinExistence type="predicted"/>
<organism evidence="1">
    <name type="scientific">marine metagenome</name>
    <dbReference type="NCBI Taxonomy" id="408172"/>
    <lineage>
        <taxon>unclassified sequences</taxon>
        <taxon>metagenomes</taxon>
        <taxon>ecological metagenomes</taxon>
    </lineage>
</organism>
<reference evidence="1" key="1">
    <citation type="submission" date="2018-05" db="EMBL/GenBank/DDBJ databases">
        <authorList>
            <person name="Lanie J.A."/>
            <person name="Ng W.-L."/>
            <person name="Kazmierczak K.M."/>
            <person name="Andrzejewski T.M."/>
            <person name="Davidsen T.M."/>
            <person name="Wayne K.J."/>
            <person name="Tettelin H."/>
            <person name="Glass J.I."/>
            <person name="Rusch D."/>
            <person name="Podicherti R."/>
            <person name="Tsui H.-C.T."/>
            <person name="Winkler M.E."/>
        </authorList>
    </citation>
    <scope>NUCLEOTIDE SEQUENCE</scope>
</reference>
<sequence length="33" mass="3799">FSRTNQISPKAQWMTFPQFGGLNMKRKAANQKS</sequence>
<name>A0A382NVA8_9ZZZZ</name>
<evidence type="ECO:0000313" key="1">
    <source>
        <dbReference type="EMBL" id="SVC63662.1"/>
    </source>
</evidence>
<gene>
    <name evidence="1" type="ORF">METZ01_LOCUS316516</name>
</gene>